<sequence length="380" mass="41144">MKVGSKGKASSPPREAPPAEETRYNALIAKLNKRSTSESAEDIAEPCHTASFGQPGGPSNAAFSNAASTLNPKASEFTLCGLPTQRPATFSQPSAPKVGRPSVLDFFKSTKESPEVSDLNPKALDDLRAWGRVFLDLLDAISQDDGEKEKLMSTLGDGRFPPGLLPPPSPQPDPVNLQQPPCEWPVPQSMHLPPGMYPLTRYGDSTSSPPMGLYNDINAHLLAARDILPQMQALGNASLQVPAMPAPIVMQTNMQPNAPFVPQPPVGQVPIRRVNQPAPSLPHQSGSTGSQGNGAAYPHGYGPTPVSKPKGVPRPDDPRWCKQQLMYEAYLEWQRSTDTNYHKKCKERQAKRAERQRGGKDRQTSETKIHSSEGVVETPA</sequence>
<feature type="region of interest" description="Disordered" evidence="1">
    <location>
        <begin position="1"/>
        <end position="67"/>
    </location>
</feature>
<name>A0AAW0QRR5_9PEZI</name>
<evidence type="ECO:0000256" key="1">
    <source>
        <dbReference type="SAM" id="MobiDB-lite"/>
    </source>
</evidence>
<comment type="caution">
    <text evidence="2">The sequence shown here is derived from an EMBL/GenBank/DDBJ whole genome shotgun (WGS) entry which is preliminary data.</text>
</comment>
<dbReference type="Proteomes" id="UP001392437">
    <property type="component" value="Unassembled WGS sequence"/>
</dbReference>
<dbReference type="AlphaFoldDB" id="A0AAW0QRR5"/>
<protein>
    <submittedName>
        <fullName evidence="2">Uncharacterized protein</fullName>
    </submittedName>
</protein>
<evidence type="ECO:0000313" key="2">
    <source>
        <dbReference type="EMBL" id="KAK8109823.1"/>
    </source>
</evidence>
<organism evidence="2 3">
    <name type="scientific">Apiospora kogelbergensis</name>
    <dbReference type="NCBI Taxonomy" id="1337665"/>
    <lineage>
        <taxon>Eukaryota</taxon>
        <taxon>Fungi</taxon>
        <taxon>Dikarya</taxon>
        <taxon>Ascomycota</taxon>
        <taxon>Pezizomycotina</taxon>
        <taxon>Sordariomycetes</taxon>
        <taxon>Xylariomycetidae</taxon>
        <taxon>Amphisphaeriales</taxon>
        <taxon>Apiosporaceae</taxon>
        <taxon>Apiospora</taxon>
    </lineage>
</organism>
<feature type="region of interest" description="Disordered" evidence="1">
    <location>
        <begin position="337"/>
        <end position="380"/>
    </location>
</feature>
<evidence type="ECO:0000313" key="3">
    <source>
        <dbReference type="Proteomes" id="UP001392437"/>
    </source>
</evidence>
<keyword evidence="3" id="KW-1185">Reference proteome</keyword>
<reference evidence="2 3" key="1">
    <citation type="submission" date="2023-01" db="EMBL/GenBank/DDBJ databases">
        <title>Analysis of 21 Apiospora genomes using comparative genomics revels a genus with tremendous synthesis potential of carbohydrate active enzymes and secondary metabolites.</title>
        <authorList>
            <person name="Sorensen T."/>
        </authorList>
    </citation>
    <scope>NUCLEOTIDE SEQUENCE [LARGE SCALE GENOMIC DNA]</scope>
    <source>
        <strain evidence="2 3">CBS 117206</strain>
    </source>
</reference>
<accession>A0AAW0QRR5</accession>
<feature type="region of interest" description="Disordered" evidence="1">
    <location>
        <begin position="261"/>
        <end position="318"/>
    </location>
</feature>
<feature type="compositionally biased region" description="Basic and acidic residues" evidence="1">
    <location>
        <begin position="347"/>
        <end position="371"/>
    </location>
</feature>
<dbReference type="EMBL" id="JAQQWP010000007">
    <property type="protein sequence ID" value="KAK8109823.1"/>
    <property type="molecule type" value="Genomic_DNA"/>
</dbReference>
<gene>
    <name evidence="2" type="ORF">PG999_007960</name>
</gene>
<proteinExistence type="predicted"/>